<accession>A0A0A8YRQ9</accession>
<sequence>MLLLNNASVYTFYFPENDVSIYKKNCVEGVLTIFLHLSIMILGD</sequence>
<evidence type="ECO:0000313" key="1">
    <source>
        <dbReference type="EMBL" id="JAD28383.1"/>
    </source>
</evidence>
<dbReference type="AlphaFoldDB" id="A0A0A8YRQ9"/>
<reference evidence="1" key="2">
    <citation type="journal article" date="2015" name="Data Brief">
        <title>Shoot transcriptome of the giant reed, Arundo donax.</title>
        <authorList>
            <person name="Barrero R.A."/>
            <person name="Guerrero F.D."/>
            <person name="Moolhuijzen P."/>
            <person name="Goolsby J.A."/>
            <person name="Tidwell J."/>
            <person name="Bellgard S.E."/>
            <person name="Bellgard M.I."/>
        </authorList>
    </citation>
    <scope>NUCLEOTIDE SEQUENCE</scope>
    <source>
        <tissue evidence="1">Shoot tissue taken approximately 20 cm above the soil surface</tissue>
    </source>
</reference>
<organism evidence="1">
    <name type="scientific">Arundo donax</name>
    <name type="common">Giant reed</name>
    <name type="synonym">Donax arundinaceus</name>
    <dbReference type="NCBI Taxonomy" id="35708"/>
    <lineage>
        <taxon>Eukaryota</taxon>
        <taxon>Viridiplantae</taxon>
        <taxon>Streptophyta</taxon>
        <taxon>Embryophyta</taxon>
        <taxon>Tracheophyta</taxon>
        <taxon>Spermatophyta</taxon>
        <taxon>Magnoliopsida</taxon>
        <taxon>Liliopsida</taxon>
        <taxon>Poales</taxon>
        <taxon>Poaceae</taxon>
        <taxon>PACMAD clade</taxon>
        <taxon>Arundinoideae</taxon>
        <taxon>Arundineae</taxon>
        <taxon>Arundo</taxon>
    </lineage>
</organism>
<protein>
    <submittedName>
        <fullName evidence="1">Uncharacterized protein</fullName>
    </submittedName>
</protein>
<proteinExistence type="predicted"/>
<reference evidence="1" key="1">
    <citation type="submission" date="2014-09" db="EMBL/GenBank/DDBJ databases">
        <authorList>
            <person name="Magalhaes I.L.F."/>
            <person name="Oliveira U."/>
            <person name="Santos F.R."/>
            <person name="Vidigal T.H.D.A."/>
            <person name="Brescovit A.D."/>
            <person name="Santos A.J."/>
        </authorList>
    </citation>
    <scope>NUCLEOTIDE SEQUENCE</scope>
    <source>
        <tissue evidence="1">Shoot tissue taken approximately 20 cm above the soil surface</tissue>
    </source>
</reference>
<dbReference type="EMBL" id="GBRH01269512">
    <property type="protein sequence ID" value="JAD28383.1"/>
    <property type="molecule type" value="Transcribed_RNA"/>
</dbReference>
<name>A0A0A8YRQ9_ARUDO</name>